<dbReference type="PRINTS" id="PR01009">
    <property type="entry name" value="FLGMRINGFLIF"/>
</dbReference>
<protein>
    <submittedName>
        <fullName evidence="13">Flagellar M-ring protein FliF</fullName>
    </submittedName>
</protein>
<keyword evidence="13" id="KW-0282">Flagellum</keyword>
<dbReference type="GO" id="GO:0005886">
    <property type="term" value="C:plasma membrane"/>
    <property type="evidence" value="ECO:0007669"/>
    <property type="project" value="UniProtKB-SubCell"/>
</dbReference>
<gene>
    <name evidence="13" type="primary">fliF</name>
    <name evidence="13" type="ORF">FJZ00_13000</name>
</gene>
<dbReference type="GO" id="GO:0071973">
    <property type="term" value="P:bacterial-type flagellum-dependent cell motility"/>
    <property type="evidence" value="ECO:0007669"/>
    <property type="project" value="InterPro"/>
</dbReference>
<evidence type="ECO:0000256" key="6">
    <source>
        <dbReference type="ARBA" id="ARBA00022989"/>
    </source>
</evidence>
<evidence type="ECO:0000256" key="10">
    <source>
        <dbReference type="SAM" id="Phobius"/>
    </source>
</evidence>
<keyword evidence="13" id="KW-0969">Cilium</keyword>
<dbReference type="Gene3D" id="3.30.300.30">
    <property type="match status" value="1"/>
</dbReference>
<feature type="non-terminal residue" evidence="13">
    <location>
        <position position="341"/>
    </location>
</feature>
<comment type="caution">
    <text evidence="13">The sequence shown here is derived from an EMBL/GenBank/DDBJ whole genome shotgun (WGS) entry which is preliminary data.</text>
</comment>
<evidence type="ECO:0000256" key="7">
    <source>
        <dbReference type="ARBA" id="ARBA00023136"/>
    </source>
</evidence>
<dbReference type="InterPro" id="IPR045851">
    <property type="entry name" value="AMP-bd_C_sf"/>
</dbReference>
<dbReference type="Proteomes" id="UP000703893">
    <property type="component" value="Unassembled WGS sequence"/>
</dbReference>
<evidence type="ECO:0000256" key="1">
    <source>
        <dbReference type="ARBA" id="ARBA00004117"/>
    </source>
</evidence>
<comment type="subcellular location">
    <subcellularLocation>
        <location evidence="1">Bacterial flagellum basal body</location>
    </subcellularLocation>
    <subcellularLocation>
        <location evidence="2">Cell membrane</location>
        <topology evidence="2">Multi-pass membrane protein</topology>
    </subcellularLocation>
</comment>
<evidence type="ECO:0000256" key="3">
    <source>
        <dbReference type="ARBA" id="ARBA00007971"/>
    </source>
</evidence>
<keyword evidence="7 10" id="KW-0472">Membrane</keyword>
<feature type="domain" description="Flagellar M-ring N-terminal" evidence="11">
    <location>
        <begin position="51"/>
        <end position="223"/>
    </location>
</feature>
<dbReference type="EMBL" id="VGJX01000844">
    <property type="protein sequence ID" value="MBM3276063.1"/>
    <property type="molecule type" value="Genomic_DNA"/>
</dbReference>
<name>A0A938BP53_9BACT</name>
<dbReference type="PANTHER" id="PTHR30046:SF0">
    <property type="entry name" value="FLAGELLAR M-RING PROTEIN"/>
    <property type="match status" value="1"/>
</dbReference>
<dbReference type="AlphaFoldDB" id="A0A938BP53"/>
<comment type="similarity">
    <text evidence="3">Belongs to the FliF family.</text>
</comment>
<dbReference type="Pfam" id="PF08345">
    <property type="entry name" value="YscJ_FliF_C"/>
    <property type="match status" value="1"/>
</dbReference>
<dbReference type="Pfam" id="PF01514">
    <property type="entry name" value="YscJ_FliF"/>
    <property type="match status" value="1"/>
</dbReference>
<sequence length="341" mass="36576">MGFLANLSPQQRIIVLGGGIVAILLVLGIVVSLALNSGKKSDQPTAKEQESGYIAIFKHLEPKEQDEAAAALKAKKVKEFKFTEDGTLYVAKDKEVDARVALGEAQVPKNPVSQGLEIFNKKDFISTDFDKRIAFLRALNGELTRLVRKISGVEDASVLVNMPEDTLFQAEKKAITASVMVKMEPGKDMNPGQVEGIQHMIASAVPGLNTDNVTVVDDNGNLKSSGLSSNTGDQGERLAARQIDQQLKVTRAMETDLQNSLQILLDKLVGAGKSVVRVKLELDFNKRQVRNRLMAPVTANGEPLAGNKSVQRETVKSGGAHATSGLPGTAGNLPTYPILPG</sequence>
<dbReference type="InterPro" id="IPR000067">
    <property type="entry name" value="FlgMring_FliF"/>
</dbReference>
<dbReference type="GO" id="GO:0009431">
    <property type="term" value="C:bacterial-type flagellum basal body, MS ring"/>
    <property type="evidence" value="ECO:0007669"/>
    <property type="project" value="InterPro"/>
</dbReference>
<evidence type="ECO:0000256" key="9">
    <source>
        <dbReference type="SAM" id="MobiDB-lite"/>
    </source>
</evidence>
<keyword evidence="6 10" id="KW-1133">Transmembrane helix</keyword>
<keyword evidence="5 10" id="KW-0812">Transmembrane</keyword>
<dbReference type="InterPro" id="IPR013556">
    <property type="entry name" value="Flag_M-ring_C"/>
</dbReference>
<evidence type="ECO:0000256" key="5">
    <source>
        <dbReference type="ARBA" id="ARBA00022692"/>
    </source>
</evidence>
<dbReference type="InterPro" id="IPR006182">
    <property type="entry name" value="FliF_N_dom"/>
</dbReference>
<feature type="region of interest" description="Disordered" evidence="9">
    <location>
        <begin position="299"/>
        <end position="341"/>
    </location>
</feature>
<proteinExistence type="inferred from homology"/>
<organism evidence="13 14">
    <name type="scientific">Candidatus Tanganyikabacteria bacterium</name>
    <dbReference type="NCBI Taxonomy" id="2961651"/>
    <lineage>
        <taxon>Bacteria</taxon>
        <taxon>Bacillati</taxon>
        <taxon>Candidatus Sericytochromatia</taxon>
        <taxon>Candidatus Tanganyikabacteria</taxon>
    </lineage>
</organism>
<evidence type="ECO:0000256" key="2">
    <source>
        <dbReference type="ARBA" id="ARBA00004651"/>
    </source>
</evidence>
<evidence type="ECO:0000256" key="4">
    <source>
        <dbReference type="ARBA" id="ARBA00022475"/>
    </source>
</evidence>
<dbReference type="GO" id="GO:0003774">
    <property type="term" value="F:cytoskeletal motor activity"/>
    <property type="evidence" value="ECO:0007669"/>
    <property type="project" value="InterPro"/>
</dbReference>
<accession>A0A938BP53</accession>
<dbReference type="PANTHER" id="PTHR30046">
    <property type="entry name" value="FLAGELLAR M-RING PROTEIN"/>
    <property type="match status" value="1"/>
</dbReference>
<keyword evidence="4" id="KW-1003">Cell membrane</keyword>
<evidence type="ECO:0000259" key="12">
    <source>
        <dbReference type="Pfam" id="PF08345"/>
    </source>
</evidence>
<feature type="transmembrane region" description="Helical" evidence="10">
    <location>
        <begin position="12"/>
        <end position="35"/>
    </location>
</feature>
<evidence type="ECO:0000313" key="13">
    <source>
        <dbReference type="EMBL" id="MBM3276063.1"/>
    </source>
</evidence>
<reference evidence="13 14" key="1">
    <citation type="submission" date="2019-03" db="EMBL/GenBank/DDBJ databases">
        <title>Lake Tanganyika Metagenome-Assembled Genomes (MAGs).</title>
        <authorList>
            <person name="Tran P."/>
        </authorList>
    </citation>
    <scope>NUCLEOTIDE SEQUENCE [LARGE SCALE GENOMIC DNA]</scope>
    <source>
        <strain evidence="13">K_DeepCast_65m_m2_236</strain>
    </source>
</reference>
<keyword evidence="8" id="KW-0975">Bacterial flagellum</keyword>
<dbReference type="NCBIfam" id="TIGR00206">
    <property type="entry name" value="fliF"/>
    <property type="match status" value="1"/>
</dbReference>
<evidence type="ECO:0000313" key="14">
    <source>
        <dbReference type="Proteomes" id="UP000703893"/>
    </source>
</evidence>
<feature type="domain" description="Flagellar M-ring C-terminal" evidence="12">
    <location>
        <begin position="265"/>
        <end position="334"/>
    </location>
</feature>
<evidence type="ECO:0000259" key="11">
    <source>
        <dbReference type="Pfam" id="PF01514"/>
    </source>
</evidence>
<keyword evidence="13" id="KW-0966">Cell projection</keyword>
<evidence type="ECO:0000256" key="8">
    <source>
        <dbReference type="ARBA" id="ARBA00023143"/>
    </source>
</evidence>
<dbReference type="InterPro" id="IPR043427">
    <property type="entry name" value="YscJ/FliF"/>
</dbReference>